<accession>A0ABX7T7S1</accession>
<dbReference type="RefSeq" id="WP_207988087.1">
    <property type="nucleotide sequence ID" value="NZ_CP071794.1"/>
</dbReference>
<dbReference type="EMBL" id="CP071794">
    <property type="protein sequence ID" value="QTD56265.1"/>
    <property type="molecule type" value="Genomic_DNA"/>
</dbReference>
<dbReference type="PANTHER" id="PTHR14239">
    <property type="entry name" value="DUDULIN-RELATED"/>
    <property type="match status" value="1"/>
</dbReference>
<dbReference type="Proteomes" id="UP000663923">
    <property type="component" value="Chromosome"/>
</dbReference>
<proteinExistence type="predicted"/>
<dbReference type="Gene3D" id="3.40.50.720">
    <property type="entry name" value="NAD(P)-binding Rossmann-like Domain"/>
    <property type="match status" value="1"/>
</dbReference>
<evidence type="ECO:0000313" key="4">
    <source>
        <dbReference type="Proteomes" id="UP000663923"/>
    </source>
</evidence>
<dbReference type="InterPro" id="IPR036291">
    <property type="entry name" value="NAD(P)-bd_dom_sf"/>
</dbReference>
<dbReference type="InterPro" id="IPR051267">
    <property type="entry name" value="STEAP_metalloreductase"/>
</dbReference>
<organism evidence="3 4">
    <name type="scientific">Parasphingorhabdus cellanae</name>
    <dbReference type="NCBI Taxonomy" id="2806553"/>
    <lineage>
        <taxon>Bacteria</taxon>
        <taxon>Pseudomonadati</taxon>
        <taxon>Pseudomonadota</taxon>
        <taxon>Alphaproteobacteria</taxon>
        <taxon>Sphingomonadales</taxon>
        <taxon>Sphingomonadaceae</taxon>
        <taxon>Parasphingorhabdus</taxon>
    </lineage>
</organism>
<protein>
    <submittedName>
        <fullName evidence="3">NAD(P)-binding domain-containing protein</fullName>
    </submittedName>
</protein>
<name>A0ABX7T7S1_9SPHN</name>
<keyword evidence="1" id="KW-0560">Oxidoreductase</keyword>
<evidence type="ECO:0000256" key="1">
    <source>
        <dbReference type="ARBA" id="ARBA00023002"/>
    </source>
</evidence>
<reference evidence="3 4" key="1">
    <citation type="submission" date="2021-03" db="EMBL/GenBank/DDBJ databases">
        <title>Complete genome of Parasphingorhabdus_sp.JHSY0214.</title>
        <authorList>
            <person name="Yoo J.H."/>
            <person name="Bae J.W."/>
        </authorList>
    </citation>
    <scope>NUCLEOTIDE SEQUENCE [LARGE SCALE GENOMIC DNA]</scope>
    <source>
        <strain evidence="3 4">JHSY0214</strain>
    </source>
</reference>
<sequence length="207" mass="22226">MKIAVIGKGRVGSVLGPAFHKAGHNVSYGVRDANDAKYDNGDGIGLKSTNDAAQWADVVILSVDWSVALDALKQCGDLADKILIDCNNPLKMGDGGLELALGFDNSAAEMIDAQTNAKVVKALNQVGSPVMGMAHDYPERPIQFVASDHDDAKEIVSGLLRDIGFNPIDYGPLINARKLEPLAMVWIDQAFQHGMEPHSAWYLMPGK</sequence>
<feature type="domain" description="Pyrroline-5-carboxylate reductase catalytic N-terminal" evidence="2">
    <location>
        <begin position="2"/>
        <end position="89"/>
    </location>
</feature>
<dbReference type="InterPro" id="IPR028939">
    <property type="entry name" value="P5C_Rdtase_cat_N"/>
</dbReference>
<keyword evidence="4" id="KW-1185">Reference proteome</keyword>
<dbReference type="Pfam" id="PF03807">
    <property type="entry name" value="F420_oxidored"/>
    <property type="match status" value="1"/>
</dbReference>
<gene>
    <name evidence="3" type="ORF">J4G78_01270</name>
</gene>
<evidence type="ECO:0000313" key="3">
    <source>
        <dbReference type="EMBL" id="QTD56265.1"/>
    </source>
</evidence>
<evidence type="ECO:0000259" key="2">
    <source>
        <dbReference type="Pfam" id="PF03807"/>
    </source>
</evidence>
<dbReference type="SUPFAM" id="SSF51735">
    <property type="entry name" value="NAD(P)-binding Rossmann-fold domains"/>
    <property type="match status" value="1"/>
</dbReference>